<accession>A0A0A9WSI2</accession>
<dbReference type="EMBL" id="GBHO01035799">
    <property type="protein sequence ID" value="JAG07805.1"/>
    <property type="molecule type" value="Transcribed_RNA"/>
</dbReference>
<evidence type="ECO:0008006" key="2">
    <source>
        <dbReference type="Google" id="ProtNLM"/>
    </source>
</evidence>
<organism evidence="1">
    <name type="scientific">Lygus hesperus</name>
    <name type="common">Western plant bug</name>
    <dbReference type="NCBI Taxonomy" id="30085"/>
    <lineage>
        <taxon>Eukaryota</taxon>
        <taxon>Metazoa</taxon>
        <taxon>Ecdysozoa</taxon>
        <taxon>Arthropoda</taxon>
        <taxon>Hexapoda</taxon>
        <taxon>Insecta</taxon>
        <taxon>Pterygota</taxon>
        <taxon>Neoptera</taxon>
        <taxon>Paraneoptera</taxon>
        <taxon>Hemiptera</taxon>
        <taxon>Heteroptera</taxon>
        <taxon>Panheteroptera</taxon>
        <taxon>Cimicomorpha</taxon>
        <taxon>Miridae</taxon>
        <taxon>Mirini</taxon>
        <taxon>Lygus</taxon>
    </lineage>
</organism>
<evidence type="ECO:0000313" key="1">
    <source>
        <dbReference type="EMBL" id="JAG07805.1"/>
    </source>
</evidence>
<sequence length="117" mass="13487">RNENEHGGVMTMVKSHVLFEVMETVNSLSKKIDCEITSIRLCNSGIIFITIYRSPNGSMEGFLDVFSRMLALVYKYDRVIVTGDFNINFISRSRALENFDGLIREHGFNFLINDRTR</sequence>
<feature type="non-terminal residue" evidence="1">
    <location>
        <position position="1"/>
    </location>
</feature>
<dbReference type="AlphaFoldDB" id="A0A0A9WSI2"/>
<dbReference type="InterPro" id="IPR036691">
    <property type="entry name" value="Endo/exonu/phosph_ase_sf"/>
</dbReference>
<dbReference type="SUPFAM" id="SSF56219">
    <property type="entry name" value="DNase I-like"/>
    <property type="match status" value="1"/>
</dbReference>
<reference evidence="1" key="2">
    <citation type="submission" date="2014-07" db="EMBL/GenBank/DDBJ databases">
        <authorList>
            <person name="Hull J."/>
        </authorList>
    </citation>
    <scope>NUCLEOTIDE SEQUENCE</scope>
</reference>
<feature type="non-terminal residue" evidence="1">
    <location>
        <position position="117"/>
    </location>
</feature>
<name>A0A0A9WSI2_LYGHE</name>
<gene>
    <name evidence="1" type="ORF">CM83_104949</name>
</gene>
<proteinExistence type="predicted"/>
<reference evidence="1" key="1">
    <citation type="journal article" date="2014" name="PLoS ONE">
        <title>Transcriptome-Based Identification of ABC Transporters in the Western Tarnished Plant Bug Lygus hesperus.</title>
        <authorList>
            <person name="Hull J.J."/>
            <person name="Chaney K."/>
            <person name="Geib S.M."/>
            <person name="Fabrick J.A."/>
            <person name="Brent C.S."/>
            <person name="Walsh D."/>
            <person name="Lavine L.C."/>
        </authorList>
    </citation>
    <scope>NUCLEOTIDE SEQUENCE</scope>
</reference>
<protein>
    <recommendedName>
        <fullName evidence="2">Endonuclease/exonuclease/phosphatase domain-containing protein</fullName>
    </recommendedName>
</protein>
<dbReference type="Gene3D" id="3.60.10.10">
    <property type="entry name" value="Endonuclease/exonuclease/phosphatase"/>
    <property type="match status" value="1"/>
</dbReference>